<keyword evidence="4" id="KW-0206">Cytoskeleton</keyword>
<comment type="subcellular location">
    <subcellularLocation>
        <location evidence="4">Cytoplasm</location>
        <location evidence="4">Cytoskeleton</location>
    </subcellularLocation>
</comment>
<dbReference type="GO" id="GO:0005871">
    <property type="term" value="C:kinesin complex"/>
    <property type="evidence" value="ECO:0007669"/>
    <property type="project" value="UniProtKB-UniRule"/>
</dbReference>
<dbReference type="Pfam" id="PF03496">
    <property type="entry name" value="ADPrib_exo_Tox"/>
    <property type="match status" value="1"/>
</dbReference>
<evidence type="ECO:0000313" key="6">
    <source>
        <dbReference type="EMBL" id="CAF0841308.1"/>
    </source>
</evidence>
<feature type="repeat" description="TPR" evidence="3">
    <location>
        <begin position="535"/>
        <end position="568"/>
    </location>
</feature>
<dbReference type="PROSITE" id="PS51996">
    <property type="entry name" value="TR_MART"/>
    <property type="match status" value="1"/>
</dbReference>
<dbReference type="PRINTS" id="PR00381">
    <property type="entry name" value="KINESINLIGHT"/>
</dbReference>
<dbReference type="PROSITE" id="PS50005">
    <property type="entry name" value="TPR"/>
    <property type="match status" value="5"/>
</dbReference>
<dbReference type="InterPro" id="IPR019734">
    <property type="entry name" value="TPR_rpt"/>
</dbReference>
<comment type="function">
    <text evidence="4">Kinesin is a microtubule-associated force-producing protein that play a role in organelle transport.</text>
</comment>
<feature type="domain" description="ADP ribosyltransferase" evidence="5">
    <location>
        <begin position="194"/>
        <end position="338"/>
    </location>
</feature>
<dbReference type="InterPro" id="IPR003540">
    <property type="entry name" value="ADP-ribosyltransferase"/>
</dbReference>
<dbReference type="Pfam" id="PF13424">
    <property type="entry name" value="TPR_12"/>
    <property type="match status" value="3"/>
</dbReference>
<dbReference type="Proteomes" id="UP000663889">
    <property type="component" value="Unassembled WGS sequence"/>
</dbReference>
<dbReference type="EMBL" id="CAJNOU010000060">
    <property type="protein sequence ID" value="CAF0841308.1"/>
    <property type="molecule type" value="Genomic_DNA"/>
</dbReference>
<dbReference type="PANTHER" id="PTHR45641">
    <property type="entry name" value="TETRATRICOPEPTIDE REPEAT PROTEIN (AFU_ORTHOLOGUE AFUA_6G03870)"/>
    <property type="match status" value="1"/>
</dbReference>
<feature type="repeat" description="TPR" evidence="3">
    <location>
        <begin position="493"/>
        <end position="526"/>
    </location>
</feature>
<comment type="caution">
    <text evidence="6">The sequence shown here is derived from an EMBL/GenBank/DDBJ whole genome shotgun (WGS) entry which is preliminary data.</text>
</comment>
<dbReference type="PANTHER" id="PTHR45641:SF19">
    <property type="entry name" value="NEPHROCYSTIN-3"/>
    <property type="match status" value="1"/>
</dbReference>
<evidence type="ECO:0000259" key="5">
    <source>
        <dbReference type="Pfam" id="PF03496"/>
    </source>
</evidence>
<keyword evidence="2 3" id="KW-0802">TPR repeat</keyword>
<feature type="repeat" description="TPR" evidence="3">
    <location>
        <begin position="451"/>
        <end position="484"/>
    </location>
</feature>
<feature type="repeat" description="TPR" evidence="3">
    <location>
        <begin position="409"/>
        <end position="442"/>
    </location>
</feature>
<evidence type="ECO:0000256" key="1">
    <source>
        <dbReference type="ARBA" id="ARBA00022737"/>
    </source>
</evidence>
<keyword evidence="4" id="KW-0493">Microtubule</keyword>
<dbReference type="SUPFAM" id="SSF56399">
    <property type="entry name" value="ADP-ribosylation"/>
    <property type="match status" value="1"/>
</dbReference>
<keyword evidence="1" id="KW-0677">Repeat</keyword>
<gene>
    <name evidence="6" type="ORF">SEV965_LOCUS2620</name>
</gene>
<dbReference type="Gene3D" id="1.25.40.10">
    <property type="entry name" value="Tetratricopeptide repeat domain"/>
    <property type="match status" value="2"/>
</dbReference>
<dbReference type="Gene3D" id="3.90.176.10">
    <property type="entry name" value="Toxin ADP-ribosyltransferase, Chain A, domain 1"/>
    <property type="match status" value="1"/>
</dbReference>
<dbReference type="GO" id="GO:0005874">
    <property type="term" value="C:microtubule"/>
    <property type="evidence" value="ECO:0007669"/>
    <property type="project" value="UniProtKB-UniRule"/>
</dbReference>
<dbReference type="InterPro" id="IPR011990">
    <property type="entry name" value="TPR-like_helical_dom_sf"/>
</dbReference>
<name>A0A813VGA2_9BILA</name>
<evidence type="ECO:0000256" key="3">
    <source>
        <dbReference type="PROSITE-ProRule" id="PRU00339"/>
    </source>
</evidence>
<dbReference type="GO" id="GO:0005576">
    <property type="term" value="C:extracellular region"/>
    <property type="evidence" value="ECO:0007669"/>
    <property type="project" value="InterPro"/>
</dbReference>
<dbReference type="PROSITE" id="PS50293">
    <property type="entry name" value="TPR_REGION"/>
    <property type="match status" value="1"/>
</dbReference>
<proteinExistence type="inferred from homology"/>
<reference evidence="6" key="1">
    <citation type="submission" date="2021-02" db="EMBL/GenBank/DDBJ databases">
        <authorList>
            <person name="Nowell W R."/>
        </authorList>
    </citation>
    <scope>NUCLEOTIDE SEQUENCE</scope>
</reference>
<comment type="similarity">
    <text evidence="4">Belongs to the kinesin light chain family.</text>
</comment>
<dbReference type="SMART" id="SM00028">
    <property type="entry name" value="TPR"/>
    <property type="match status" value="5"/>
</dbReference>
<accession>A0A813VGA2</accession>
<keyword evidence="4" id="KW-0505">Motor protein</keyword>
<comment type="subunit">
    <text evidence="4">Oligomeric complex composed of two heavy chains and two light chains.</text>
</comment>
<evidence type="ECO:0000313" key="7">
    <source>
        <dbReference type="Proteomes" id="UP000663889"/>
    </source>
</evidence>
<evidence type="ECO:0000256" key="4">
    <source>
        <dbReference type="RuleBase" id="RU367020"/>
    </source>
</evidence>
<sequence>MNESNVDFKNSLNQLRRIVDNIDTFTNTNQCFDFLTQLGDEKVFMIVSGTLGQLIVPIIHHMSHLNSIYIFCENQLKHEQWANEWTKMKGVFSQIDNLCDILITDIRQCDRDSISISVTSDDLNRLDPSFMYTQLLKKLFLEMEYNDDVKKEFIDFCREQYRDNPYELQIIDEFEHDCGTHTPIWWYTRECFIYKMLNRALRIQDVEIIIMMSYFIRDVHRHIQEIHSQTIHQDSFTVYRGQGMLLEDFDRIKMSKGRLLAFNNFLSTSLNREVSLSFAKTSLQKFDLVGILFEMTITPSIPSTPFASVSDISAFASEQEILFSMHAVFRICEINQIEDRLWRIELILTSDNDQELKLLTEHIEQEIQASTGYHRLGELLLRMGNFEDAEEAFEKLLDETSNDDVENLAYIYNQLGRIKNIKGQYQAALEFYKKQLEIQQKLLLPNHRNFTATYNDIGDVYANMGEYSKALEFYQKSLENAQKYLSPDHPALGATYNNIGEVYENIGDYSYALEFHEKSLEIQQKCLPPNHPELGATYNNIGEVYANMGQYSKALECYQKSQEIQQKSLLQNHPELATTYHNSAAV</sequence>
<organism evidence="6 7">
    <name type="scientific">Rotaria sordida</name>
    <dbReference type="NCBI Taxonomy" id="392033"/>
    <lineage>
        <taxon>Eukaryota</taxon>
        <taxon>Metazoa</taxon>
        <taxon>Spiralia</taxon>
        <taxon>Gnathifera</taxon>
        <taxon>Rotifera</taxon>
        <taxon>Eurotatoria</taxon>
        <taxon>Bdelloidea</taxon>
        <taxon>Philodinida</taxon>
        <taxon>Philodinidae</taxon>
        <taxon>Rotaria</taxon>
    </lineage>
</organism>
<evidence type="ECO:0000256" key="2">
    <source>
        <dbReference type="ARBA" id="ARBA00022803"/>
    </source>
</evidence>
<feature type="repeat" description="TPR" evidence="3">
    <location>
        <begin position="370"/>
        <end position="403"/>
    </location>
</feature>
<dbReference type="AlphaFoldDB" id="A0A813VGA2"/>
<dbReference type="SUPFAM" id="SSF48452">
    <property type="entry name" value="TPR-like"/>
    <property type="match status" value="2"/>
</dbReference>
<protein>
    <recommendedName>
        <fullName evidence="4">Kinesin light chain</fullName>
    </recommendedName>
</protein>
<keyword evidence="4" id="KW-0963">Cytoplasm</keyword>